<protein>
    <recommendedName>
        <fullName evidence="15">Virulence sensor protein BvgS</fullName>
        <ecNumber evidence="3">2.7.13.3</ecNumber>
    </recommendedName>
</protein>
<comment type="catalytic activity">
    <reaction evidence="1">
        <text>ATP + protein L-histidine = ADP + protein N-phospho-L-histidine.</text>
        <dbReference type="EC" id="2.7.13.3"/>
    </reaction>
</comment>
<dbReference type="CDD" id="cd00082">
    <property type="entry name" value="HisKA"/>
    <property type="match status" value="1"/>
</dbReference>
<feature type="domain" description="Response regulatory" evidence="19">
    <location>
        <begin position="948"/>
        <end position="1065"/>
    </location>
</feature>
<evidence type="ECO:0000259" key="18">
    <source>
        <dbReference type="PROSITE" id="PS50109"/>
    </source>
</evidence>
<dbReference type="PRINTS" id="PR00344">
    <property type="entry name" value="BCTRLSENSOR"/>
</dbReference>
<evidence type="ECO:0000256" key="4">
    <source>
        <dbReference type="ARBA" id="ARBA00022475"/>
    </source>
</evidence>
<dbReference type="GO" id="GO:0005886">
    <property type="term" value="C:plasma membrane"/>
    <property type="evidence" value="ECO:0007669"/>
    <property type="project" value="UniProtKB-SubCell"/>
</dbReference>
<dbReference type="InterPro" id="IPR042240">
    <property type="entry name" value="CHASE_sf"/>
</dbReference>
<evidence type="ECO:0000256" key="2">
    <source>
        <dbReference type="ARBA" id="ARBA00004651"/>
    </source>
</evidence>
<dbReference type="CDD" id="cd00130">
    <property type="entry name" value="PAS"/>
    <property type="match status" value="1"/>
</dbReference>
<dbReference type="InterPro" id="IPR007895">
    <property type="entry name" value="MASE1"/>
</dbReference>
<evidence type="ECO:0000256" key="9">
    <source>
        <dbReference type="ARBA" id="ARBA00022777"/>
    </source>
</evidence>
<evidence type="ECO:0000256" key="12">
    <source>
        <dbReference type="ARBA" id="ARBA00023012"/>
    </source>
</evidence>
<organism evidence="23 24">
    <name type="scientific">Zoogloea dura</name>
    <dbReference type="NCBI Taxonomy" id="2728840"/>
    <lineage>
        <taxon>Bacteria</taxon>
        <taxon>Pseudomonadati</taxon>
        <taxon>Pseudomonadota</taxon>
        <taxon>Betaproteobacteria</taxon>
        <taxon>Rhodocyclales</taxon>
        <taxon>Zoogloeaceae</taxon>
        <taxon>Zoogloea</taxon>
    </lineage>
</organism>
<dbReference type="CDD" id="cd17546">
    <property type="entry name" value="REC_hyHK_CKI1_RcsC-like"/>
    <property type="match status" value="1"/>
</dbReference>
<dbReference type="SUPFAM" id="SSF55874">
    <property type="entry name" value="ATPase domain of HSP90 chaperone/DNA topoisomerase II/histidine kinase"/>
    <property type="match status" value="1"/>
</dbReference>
<name>A0A848G1T1_9RHOO</name>
<dbReference type="Pfam" id="PF05231">
    <property type="entry name" value="MASE1"/>
    <property type="match status" value="1"/>
</dbReference>
<dbReference type="InterPro" id="IPR004358">
    <property type="entry name" value="Sig_transdc_His_kin-like_C"/>
</dbReference>
<keyword evidence="6" id="KW-0808">Transferase</keyword>
<dbReference type="Pfam" id="PF02518">
    <property type="entry name" value="HATPase_c"/>
    <property type="match status" value="1"/>
</dbReference>
<dbReference type="PROSITE" id="PS50839">
    <property type="entry name" value="CHASE"/>
    <property type="match status" value="1"/>
</dbReference>
<dbReference type="EC" id="2.7.13.3" evidence="3"/>
<dbReference type="Gene3D" id="3.30.450.350">
    <property type="entry name" value="CHASE domain"/>
    <property type="match status" value="1"/>
</dbReference>
<feature type="domain" description="CHASE" evidence="22">
    <location>
        <begin position="257"/>
        <end position="426"/>
    </location>
</feature>
<dbReference type="SUPFAM" id="SSF47384">
    <property type="entry name" value="Homodimeric domain of signal transducing histidine kinase"/>
    <property type="match status" value="1"/>
</dbReference>
<accession>A0A848G1T1</accession>
<keyword evidence="8" id="KW-0547">Nucleotide-binding</keyword>
<dbReference type="InterPro" id="IPR000014">
    <property type="entry name" value="PAS"/>
</dbReference>
<gene>
    <name evidence="23" type="ORF">HHL15_04770</name>
</gene>
<comment type="subcellular location">
    <subcellularLocation>
        <location evidence="2">Cell membrane</location>
        <topology evidence="2">Multi-pass membrane protein</topology>
    </subcellularLocation>
</comment>
<evidence type="ECO:0000259" key="19">
    <source>
        <dbReference type="PROSITE" id="PS50110"/>
    </source>
</evidence>
<keyword evidence="24" id="KW-1185">Reference proteome</keyword>
<evidence type="ECO:0000256" key="13">
    <source>
        <dbReference type="ARBA" id="ARBA00023136"/>
    </source>
</evidence>
<evidence type="ECO:0000256" key="5">
    <source>
        <dbReference type="ARBA" id="ARBA00022553"/>
    </source>
</evidence>
<dbReference type="SMART" id="SM01079">
    <property type="entry name" value="CHASE"/>
    <property type="match status" value="1"/>
</dbReference>
<dbReference type="PANTHER" id="PTHR45339:SF5">
    <property type="entry name" value="HISTIDINE KINASE"/>
    <property type="match status" value="1"/>
</dbReference>
<evidence type="ECO:0000256" key="7">
    <source>
        <dbReference type="ARBA" id="ARBA00022692"/>
    </source>
</evidence>
<dbReference type="FunFam" id="3.30.565.10:FF:000010">
    <property type="entry name" value="Sensor histidine kinase RcsC"/>
    <property type="match status" value="1"/>
</dbReference>
<dbReference type="Gene3D" id="1.10.287.130">
    <property type="match status" value="1"/>
</dbReference>
<dbReference type="EMBL" id="JABBGA010000003">
    <property type="protein sequence ID" value="NML25040.1"/>
    <property type="molecule type" value="Genomic_DNA"/>
</dbReference>
<evidence type="ECO:0000313" key="24">
    <source>
        <dbReference type="Proteomes" id="UP000580043"/>
    </source>
</evidence>
<dbReference type="InterPro" id="IPR006189">
    <property type="entry name" value="CHASE_dom"/>
</dbReference>
<feature type="transmembrane region" description="Helical" evidence="17">
    <location>
        <begin position="12"/>
        <end position="32"/>
    </location>
</feature>
<evidence type="ECO:0000259" key="22">
    <source>
        <dbReference type="PROSITE" id="PS50839"/>
    </source>
</evidence>
<dbReference type="FunFam" id="1.10.287.130:FF:000004">
    <property type="entry name" value="Ethylene receptor 1"/>
    <property type="match status" value="1"/>
</dbReference>
<dbReference type="SMART" id="SM00086">
    <property type="entry name" value="PAC"/>
    <property type="match status" value="1"/>
</dbReference>
<dbReference type="InterPro" id="IPR001610">
    <property type="entry name" value="PAC"/>
</dbReference>
<dbReference type="SMART" id="SM00448">
    <property type="entry name" value="REC"/>
    <property type="match status" value="1"/>
</dbReference>
<comment type="function">
    <text evidence="14">Member of the two-component regulatory system BvgS/BvgA. Phosphorylates BvgA via a four-step phosphorelay in response to environmental signals.</text>
</comment>
<evidence type="ECO:0000256" key="14">
    <source>
        <dbReference type="ARBA" id="ARBA00058004"/>
    </source>
</evidence>
<keyword evidence="7 17" id="KW-0812">Transmembrane</keyword>
<keyword evidence="13 17" id="KW-0472">Membrane</keyword>
<dbReference type="GO" id="GO:0005524">
    <property type="term" value="F:ATP binding"/>
    <property type="evidence" value="ECO:0007669"/>
    <property type="project" value="UniProtKB-KW"/>
</dbReference>
<dbReference type="SUPFAM" id="SSF52172">
    <property type="entry name" value="CheY-like"/>
    <property type="match status" value="1"/>
</dbReference>
<evidence type="ECO:0000256" key="11">
    <source>
        <dbReference type="ARBA" id="ARBA00022989"/>
    </source>
</evidence>
<dbReference type="RefSeq" id="WP_169144691.1">
    <property type="nucleotide sequence ID" value="NZ_JABBGA010000003.1"/>
</dbReference>
<dbReference type="Proteomes" id="UP000580043">
    <property type="component" value="Unassembled WGS sequence"/>
</dbReference>
<feature type="domain" description="Histidine kinase" evidence="18">
    <location>
        <begin position="695"/>
        <end position="917"/>
    </location>
</feature>
<dbReference type="SMART" id="SM00388">
    <property type="entry name" value="HisKA"/>
    <property type="match status" value="1"/>
</dbReference>
<evidence type="ECO:0000259" key="20">
    <source>
        <dbReference type="PROSITE" id="PS50112"/>
    </source>
</evidence>
<dbReference type="PANTHER" id="PTHR45339">
    <property type="entry name" value="HYBRID SIGNAL TRANSDUCTION HISTIDINE KINASE J"/>
    <property type="match status" value="1"/>
</dbReference>
<dbReference type="PROSITE" id="PS50112">
    <property type="entry name" value="PAS"/>
    <property type="match status" value="1"/>
</dbReference>
<dbReference type="Pfam" id="PF00072">
    <property type="entry name" value="Response_reg"/>
    <property type="match status" value="1"/>
</dbReference>
<evidence type="ECO:0000256" key="17">
    <source>
        <dbReference type="SAM" id="Phobius"/>
    </source>
</evidence>
<evidence type="ECO:0000256" key="16">
    <source>
        <dbReference type="PROSITE-ProRule" id="PRU00169"/>
    </source>
</evidence>
<keyword evidence="10" id="KW-0067">ATP-binding</keyword>
<dbReference type="InterPro" id="IPR011006">
    <property type="entry name" value="CheY-like_superfamily"/>
</dbReference>
<feature type="domain" description="PAS" evidence="20">
    <location>
        <begin position="537"/>
        <end position="579"/>
    </location>
</feature>
<feature type="transmembrane region" description="Helical" evidence="17">
    <location>
        <begin position="122"/>
        <end position="148"/>
    </location>
</feature>
<evidence type="ECO:0000256" key="10">
    <source>
        <dbReference type="ARBA" id="ARBA00022840"/>
    </source>
</evidence>
<dbReference type="PROSITE" id="PS50109">
    <property type="entry name" value="HIS_KIN"/>
    <property type="match status" value="1"/>
</dbReference>
<dbReference type="InterPro" id="IPR003594">
    <property type="entry name" value="HATPase_dom"/>
</dbReference>
<feature type="transmembrane region" description="Helical" evidence="17">
    <location>
        <begin position="490"/>
        <end position="513"/>
    </location>
</feature>
<evidence type="ECO:0000256" key="3">
    <source>
        <dbReference type="ARBA" id="ARBA00012438"/>
    </source>
</evidence>
<dbReference type="InterPro" id="IPR000700">
    <property type="entry name" value="PAS-assoc_C"/>
</dbReference>
<dbReference type="InterPro" id="IPR035965">
    <property type="entry name" value="PAS-like_dom_sf"/>
</dbReference>
<dbReference type="Gene3D" id="3.30.450.20">
    <property type="entry name" value="PAS domain"/>
    <property type="match status" value="1"/>
</dbReference>
<dbReference type="InterPro" id="IPR036890">
    <property type="entry name" value="HATPase_C_sf"/>
</dbReference>
<keyword evidence="9" id="KW-0418">Kinase</keyword>
<dbReference type="Gene3D" id="3.30.565.10">
    <property type="entry name" value="Histidine kinase-like ATPase, C-terminal domain"/>
    <property type="match status" value="1"/>
</dbReference>
<feature type="modified residue" description="4-aspartylphosphate" evidence="16">
    <location>
        <position position="998"/>
    </location>
</feature>
<dbReference type="CDD" id="cd16922">
    <property type="entry name" value="HATPase_EvgS-ArcB-TorS-like"/>
    <property type="match status" value="1"/>
</dbReference>
<keyword evidence="4" id="KW-1003">Cell membrane</keyword>
<dbReference type="Pfam" id="PF00512">
    <property type="entry name" value="HisKA"/>
    <property type="match status" value="1"/>
</dbReference>
<evidence type="ECO:0000256" key="1">
    <source>
        <dbReference type="ARBA" id="ARBA00000085"/>
    </source>
</evidence>
<dbReference type="PROSITE" id="PS50113">
    <property type="entry name" value="PAC"/>
    <property type="match status" value="1"/>
</dbReference>
<keyword evidence="5 16" id="KW-0597">Phosphoprotein</keyword>
<evidence type="ECO:0000256" key="15">
    <source>
        <dbReference type="ARBA" id="ARBA00070152"/>
    </source>
</evidence>
<dbReference type="Pfam" id="PF13426">
    <property type="entry name" value="PAS_9"/>
    <property type="match status" value="1"/>
</dbReference>
<comment type="caution">
    <text evidence="23">The sequence shown here is derived from an EMBL/GenBank/DDBJ whole genome shotgun (WGS) entry which is preliminary data.</text>
</comment>
<dbReference type="SMART" id="SM00387">
    <property type="entry name" value="HATPase_c"/>
    <property type="match status" value="1"/>
</dbReference>
<keyword evidence="12" id="KW-0902">Two-component regulatory system</keyword>
<dbReference type="InterPro" id="IPR036097">
    <property type="entry name" value="HisK_dim/P_sf"/>
</dbReference>
<reference evidence="23 24" key="1">
    <citation type="submission" date="2020-04" db="EMBL/GenBank/DDBJ databases">
        <title>Zoogloea sp. G-4-1-14 isolated from soil.</title>
        <authorList>
            <person name="Dahal R.H."/>
        </authorList>
    </citation>
    <scope>NUCLEOTIDE SEQUENCE [LARGE SCALE GENOMIC DNA]</scope>
    <source>
        <strain evidence="23 24">G-4-1-14</strain>
    </source>
</reference>
<feature type="transmembrane region" description="Helical" evidence="17">
    <location>
        <begin position="38"/>
        <end position="54"/>
    </location>
</feature>
<feature type="transmembrane region" description="Helical" evidence="17">
    <location>
        <begin position="160"/>
        <end position="184"/>
    </location>
</feature>
<dbReference type="InterPro" id="IPR005467">
    <property type="entry name" value="His_kinase_dom"/>
</dbReference>
<dbReference type="Pfam" id="PF03924">
    <property type="entry name" value="CHASE"/>
    <property type="match status" value="1"/>
</dbReference>
<dbReference type="NCBIfam" id="TIGR00229">
    <property type="entry name" value="sensory_box"/>
    <property type="match status" value="1"/>
</dbReference>
<sequence>MKTSILLESGRSFGIALSYLALGSLGLVFAIAPGYASPIFPASGLALAVALVMGKRALPGIWAGSAGMNCLLALLSGTASQATLTAALLIATGATLQAWIGSRLIRMLEAQRWRQLEQERDVVVFLLMGGPLACLVSATVGIGSLYFLDVLPQAATLFAWWNWFVGDTLGVLTFTPLCMSLLLRHSPLWASRLRQVGVPMVLTLFCVGVAIYFTGRWEQQGQLNRLKADSLAIQSHITDRLLSHREALQALRRLIEIDPDLSPEHFTRYTLSTLQDNPDISALSFNRRIRGAQRSSFEHDMATRLSQPGFRITERNSEGMLAPAEERSFYVPVTHIVPRSGNVPALGFDLSSESVRREALNLAMDGQTPITLTPPIQLVQDGAERSAVLMMAPVHRHESMPGSPNDRLLGVAVAIIRLETLLETSIRGHLPAGLSLELYDAGGGLLARHHRLEAEKNDRITWQGQFPVGQRTWELKVYAEDAYLEQNRLWVAWAVGVVGLLFASLLQTLMLGMSGRAAIIQRKVEEQTADIAAKNQELALVKISTDRSADGTYWMHTDGRIVRVNPAAHRMLGYTEEELTRLRVPDIDPLVSQAVWQGHVKLLAEGATSRFETLHQRKDGSRFPVAISAAMVHAGGQDYIYATARDITERKLADDELRRHRDHLEDLVTTRTADLNMAKEAAESANRAKSSFLANMSHELRTPMNAIIGLTHILSRRNTDPEQKDRLSSISRAARHLMQLLNDVLELSRIEAERLPLEEQDFIIDGVITGVQGLVSTDAANKGLSLDFAVAPALAGQPLHGDPLRLQQILLNLVGNAIKFTRAGGVRVRIDMTPGEGREILLRVEVDDDGIGIPPEARQRIFEPFEQADGSTTRQFGGTGLGLAICKRLVNMMGGQIGVGEHQGAGSTVWFTARLQRGTEGCHLPGASTSQDGIEAERQLRAHHRQRRVLFVEDDAVNQVVGLELLREILGLHTELACNGLEALQKAETQAYDLILMDIQMPVMDGLTSTRRIRALPGHARTPIVAMTANAFEEDRRACREAGLDDFISKPVAPDRLYATLLQWFEAAVDTAPALPERA</sequence>
<feature type="domain" description="PAC" evidence="21">
    <location>
        <begin position="609"/>
        <end position="659"/>
    </location>
</feature>
<evidence type="ECO:0000256" key="8">
    <source>
        <dbReference type="ARBA" id="ARBA00022741"/>
    </source>
</evidence>
<evidence type="ECO:0000259" key="21">
    <source>
        <dbReference type="PROSITE" id="PS50113"/>
    </source>
</evidence>
<dbReference type="SUPFAM" id="SSF55785">
    <property type="entry name" value="PYP-like sensor domain (PAS domain)"/>
    <property type="match status" value="1"/>
</dbReference>
<dbReference type="InterPro" id="IPR003661">
    <property type="entry name" value="HisK_dim/P_dom"/>
</dbReference>
<dbReference type="InterPro" id="IPR001789">
    <property type="entry name" value="Sig_transdc_resp-reg_receiver"/>
</dbReference>
<dbReference type="AlphaFoldDB" id="A0A848G1T1"/>
<proteinExistence type="predicted"/>
<feature type="transmembrane region" description="Helical" evidence="17">
    <location>
        <begin position="196"/>
        <end position="215"/>
    </location>
</feature>
<evidence type="ECO:0000313" key="23">
    <source>
        <dbReference type="EMBL" id="NML25040.1"/>
    </source>
</evidence>
<dbReference type="GO" id="GO:0000155">
    <property type="term" value="F:phosphorelay sensor kinase activity"/>
    <property type="evidence" value="ECO:0007669"/>
    <property type="project" value="InterPro"/>
</dbReference>
<evidence type="ECO:0000256" key="6">
    <source>
        <dbReference type="ARBA" id="ARBA00022679"/>
    </source>
</evidence>
<dbReference type="Gene3D" id="3.40.50.2300">
    <property type="match status" value="1"/>
</dbReference>
<keyword evidence="11 17" id="KW-1133">Transmembrane helix</keyword>
<dbReference type="PROSITE" id="PS50110">
    <property type="entry name" value="RESPONSE_REGULATORY"/>
    <property type="match status" value="1"/>
</dbReference>